<dbReference type="AlphaFoldDB" id="A0A383D9U2"/>
<name>A0A383D9U2_9ZZZZ</name>
<gene>
    <name evidence="1" type="ORF">METZ01_LOCUS493958</name>
</gene>
<reference evidence="1" key="1">
    <citation type="submission" date="2018-05" db="EMBL/GenBank/DDBJ databases">
        <authorList>
            <person name="Lanie J.A."/>
            <person name="Ng W.-L."/>
            <person name="Kazmierczak K.M."/>
            <person name="Andrzejewski T.M."/>
            <person name="Davidsen T.M."/>
            <person name="Wayne K.J."/>
            <person name="Tettelin H."/>
            <person name="Glass J.I."/>
            <person name="Rusch D."/>
            <person name="Podicherti R."/>
            <person name="Tsui H.-C.T."/>
            <person name="Winkler M.E."/>
        </authorList>
    </citation>
    <scope>NUCLEOTIDE SEQUENCE</scope>
</reference>
<sequence>MNKFKIIILILLLFTACTEEEIQLVSNTPNNLPNKNFELNLWSNSSESLESVTISWNETGNDIFLRDLSTNEIINHFGGTYTYTGLPPEYFLDIEISGEKDDTTYIDTIQIFTRSVYSIMHFIYEVEEVMRGDGLYNPGESFTDLDGNNEWSEGEDFIDESEKQYHRRLRWIKTKEPENSFQQYHIF</sequence>
<evidence type="ECO:0000313" key="1">
    <source>
        <dbReference type="EMBL" id="SVE41104.1"/>
    </source>
</evidence>
<proteinExistence type="predicted"/>
<dbReference type="EMBL" id="UINC01215432">
    <property type="protein sequence ID" value="SVE41104.1"/>
    <property type="molecule type" value="Genomic_DNA"/>
</dbReference>
<dbReference type="PROSITE" id="PS51257">
    <property type="entry name" value="PROKAR_LIPOPROTEIN"/>
    <property type="match status" value="1"/>
</dbReference>
<accession>A0A383D9U2</accession>
<protein>
    <submittedName>
        <fullName evidence="1">Uncharacterized protein</fullName>
    </submittedName>
</protein>
<organism evidence="1">
    <name type="scientific">marine metagenome</name>
    <dbReference type="NCBI Taxonomy" id="408172"/>
    <lineage>
        <taxon>unclassified sequences</taxon>
        <taxon>metagenomes</taxon>
        <taxon>ecological metagenomes</taxon>
    </lineage>
</organism>
<feature type="non-terminal residue" evidence="1">
    <location>
        <position position="187"/>
    </location>
</feature>